<dbReference type="Proteomes" id="UP001138768">
    <property type="component" value="Unassembled WGS sequence"/>
</dbReference>
<reference evidence="1 2" key="1">
    <citation type="journal article" date="2020" name="Microorganisms">
        <title>Osmotic Adaptation and Compatible Solute Biosynthesis of Phototrophic Bacteria as Revealed from Genome Analyses.</title>
        <authorList>
            <person name="Imhoff J.F."/>
            <person name="Rahn T."/>
            <person name="Kunzel S."/>
            <person name="Keller A."/>
            <person name="Neulinger S.C."/>
        </authorList>
    </citation>
    <scope>NUCLEOTIDE SEQUENCE [LARGE SCALE GENOMIC DNA]</scope>
    <source>
        <strain evidence="1 2">DSM 25653</strain>
    </source>
</reference>
<comment type="caution">
    <text evidence="1">The sequence shown here is derived from an EMBL/GenBank/DDBJ whole genome shotgun (WGS) entry which is preliminary data.</text>
</comment>
<dbReference type="EMBL" id="NRRY01000001">
    <property type="protein sequence ID" value="MBK1617024.1"/>
    <property type="molecule type" value="Genomic_DNA"/>
</dbReference>
<organism evidence="1 2">
    <name type="scientific">Lamprobacter modestohalophilus</name>
    <dbReference type="NCBI Taxonomy" id="1064514"/>
    <lineage>
        <taxon>Bacteria</taxon>
        <taxon>Pseudomonadati</taxon>
        <taxon>Pseudomonadota</taxon>
        <taxon>Gammaproteobacteria</taxon>
        <taxon>Chromatiales</taxon>
        <taxon>Chromatiaceae</taxon>
        <taxon>Lamprobacter</taxon>
    </lineage>
</organism>
<dbReference type="RefSeq" id="WP_200236748.1">
    <property type="nucleotide sequence ID" value="NZ_NRRY01000001.1"/>
</dbReference>
<evidence type="ECO:0000313" key="1">
    <source>
        <dbReference type="EMBL" id="MBK1617024.1"/>
    </source>
</evidence>
<dbReference type="AlphaFoldDB" id="A0A9X1B2K3"/>
<gene>
    <name evidence="1" type="ORF">CKO42_00870</name>
</gene>
<name>A0A9X1B2K3_9GAMM</name>
<protein>
    <submittedName>
        <fullName evidence="1">Uncharacterized protein</fullName>
    </submittedName>
</protein>
<keyword evidence="2" id="KW-1185">Reference proteome</keyword>
<evidence type="ECO:0000313" key="2">
    <source>
        <dbReference type="Proteomes" id="UP001138768"/>
    </source>
</evidence>
<proteinExistence type="predicted"/>
<accession>A0A9X1B2K3</accession>
<sequence length="70" mass="7329">MACGDPGDVFGDVCDDVCDDVCGDVRETMMTTTKRSVPASLAEFGEAPLLALAPLSNAELEALELIDNLP</sequence>